<dbReference type="Gene3D" id="3.30.559.10">
    <property type="entry name" value="Chloramphenicol acetyltransferase-like domain"/>
    <property type="match status" value="1"/>
</dbReference>
<evidence type="ECO:0000313" key="2">
    <source>
        <dbReference type="Proteomes" id="UP000553756"/>
    </source>
</evidence>
<protein>
    <recommendedName>
        <fullName evidence="3">Condensation domain-containing protein</fullName>
    </recommendedName>
</protein>
<dbReference type="InterPro" id="IPR023213">
    <property type="entry name" value="CAT-like_dom_sf"/>
</dbReference>
<reference evidence="1 2" key="1">
    <citation type="submission" date="2020-02" db="EMBL/GenBank/DDBJ databases">
        <title>Characterization of phylogenetic diversity of novel bifidobacterial species isolated in Czech ZOOs.</title>
        <authorList>
            <person name="Lugli G.A."/>
            <person name="Vera N.B."/>
            <person name="Ventura M."/>
        </authorList>
    </citation>
    <scope>NUCLEOTIDE SEQUENCE [LARGE SCALE GENOMIC DNA]</scope>
    <source>
        <strain evidence="1 2">DSM 109963</strain>
    </source>
</reference>
<organism evidence="1 2">
    <name type="scientific">Bifidobacterium panos</name>
    <dbReference type="NCBI Taxonomy" id="2675321"/>
    <lineage>
        <taxon>Bacteria</taxon>
        <taxon>Bacillati</taxon>
        <taxon>Actinomycetota</taxon>
        <taxon>Actinomycetes</taxon>
        <taxon>Bifidobacteriales</taxon>
        <taxon>Bifidobacteriaceae</taxon>
        <taxon>Bifidobacterium</taxon>
    </lineage>
</organism>
<dbReference type="SUPFAM" id="SSF52777">
    <property type="entry name" value="CoA-dependent acyltransferases"/>
    <property type="match status" value="1"/>
</dbReference>
<sequence length="396" mass="44552">MTRKYLTSERAALFEPNAYISMLVTLEGDLEPERIERAVNAAYAANESTMSRIVLEADGSAYYDRLKVSGCRVSVDERDMQTVLHESEKKPFALMNGELVRTFILPGNDTTALFIHAHNLAGDGLSMLILISDMLDALSGATLTYKPMRLADRSFLEGKAQLPMLTRLYTKRVNRQWEKTGRTFGWDDYQAVHERYWKHHATHFEITTHSVRDLKAHCAPGTTITDLLVTDLLKDNPQCRNIGIPISIREAEDCGMSNMVSAIPLSHEYDARKTFDENLRMVHQEIRKYLAITQMKYFVLLFVMELSPSLVDSVLLQTHGCFDGKVSAQLAEAIGCTDKNMRDLGITNLGNIDIETQRGDFAVRDILFIPPNVSYTRQVFGAASLGDTLTLCRSNA</sequence>
<gene>
    <name evidence="1" type="ORF">G1C94_0176</name>
</gene>
<comment type="caution">
    <text evidence="1">The sequence shown here is derived from an EMBL/GenBank/DDBJ whole genome shotgun (WGS) entry which is preliminary data.</text>
</comment>
<keyword evidence="2" id="KW-1185">Reference proteome</keyword>
<dbReference type="RefSeq" id="WP_172143807.1">
    <property type="nucleotide sequence ID" value="NZ_JAAIIJ010000002.1"/>
</dbReference>
<evidence type="ECO:0008006" key="3">
    <source>
        <dbReference type="Google" id="ProtNLM"/>
    </source>
</evidence>
<proteinExistence type="predicted"/>
<name>A0ABX1SW28_9BIFI</name>
<dbReference type="EMBL" id="JAAIIJ010000002">
    <property type="protein sequence ID" value="NMN01555.1"/>
    <property type="molecule type" value="Genomic_DNA"/>
</dbReference>
<evidence type="ECO:0000313" key="1">
    <source>
        <dbReference type="EMBL" id="NMN01555.1"/>
    </source>
</evidence>
<dbReference type="Proteomes" id="UP000553756">
    <property type="component" value="Unassembled WGS sequence"/>
</dbReference>
<accession>A0ABX1SW28</accession>